<feature type="region of interest" description="Disordered" evidence="2">
    <location>
        <begin position="1"/>
        <end position="36"/>
    </location>
</feature>
<keyword evidence="1" id="KW-0677">Repeat</keyword>
<dbReference type="STRING" id="2316362.A0A4Q2DN79"/>
<evidence type="ECO:0000313" key="5">
    <source>
        <dbReference type="Proteomes" id="UP000290288"/>
    </source>
</evidence>
<accession>A0A4Q2DN79</accession>
<dbReference type="PANTHER" id="PTHR10039">
    <property type="entry name" value="AMELOGENIN"/>
    <property type="match status" value="1"/>
</dbReference>
<reference evidence="4 5" key="1">
    <citation type="submission" date="2019-01" db="EMBL/GenBank/DDBJ databases">
        <title>Draft genome sequence of Psathyrella aberdarensis IHI B618.</title>
        <authorList>
            <person name="Buettner E."/>
            <person name="Kellner H."/>
        </authorList>
    </citation>
    <scope>NUCLEOTIDE SEQUENCE [LARGE SCALE GENOMIC DNA]</scope>
    <source>
        <strain evidence="4 5">IHI B618</strain>
    </source>
</reference>
<dbReference type="EMBL" id="SDEE01000104">
    <property type="protein sequence ID" value="RXW21517.1"/>
    <property type="molecule type" value="Genomic_DNA"/>
</dbReference>
<protein>
    <recommendedName>
        <fullName evidence="3">NACHT domain-containing protein</fullName>
    </recommendedName>
</protein>
<evidence type="ECO:0000313" key="4">
    <source>
        <dbReference type="EMBL" id="RXW21517.1"/>
    </source>
</evidence>
<feature type="compositionally biased region" description="Basic and acidic residues" evidence="2">
    <location>
        <begin position="17"/>
        <end position="28"/>
    </location>
</feature>
<dbReference type="Pfam" id="PF24883">
    <property type="entry name" value="NPHP3_N"/>
    <property type="match status" value="1"/>
</dbReference>
<evidence type="ECO:0000256" key="2">
    <source>
        <dbReference type="SAM" id="MobiDB-lite"/>
    </source>
</evidence>
<evidence type="ECO:0000256" key="1">
    <source>
        <dbReference type="ARBA" id="ARBA00022737"/>
    </source>
</evidence>
<dbReference type="InterPro" id="IPR007111">
    <property type="entry name" value="NACHT_NTPase"/>
</dbReference>
<dbReference type="OrthoDB" id="194358at2759"/>
<name>A0A4Q2DN79_9AGAR</name>
<dbReference type="Proteomes" id="UP000290288">
    <property type="component" value="Unassembled WGS sequence"/>
</dbReference>
<dbReference type="PANTHER" id="PTHR10039:SF14">
    <property type="entry name" value="NACHT DOMAIN-CONTAINING PROTEIN"/>
    <property type="match status" value="1"/>
</dbReference>
<dbReference type="InterPro" id="IPR056884">
    <property type="entry name" value="NPHP3-like_N"/>
</dbReference>
<dbReference type="AlphaFoldDB" id="A0A4Q2DN79"/>
<evidence type="ECO:0000259" key="3">
    <source>
        <dbReference type="PROSITE" id="PS50837"/>
    </source>
</evidence>
<comment type="caution">
    <text evidence="4">The sequence shown here is derived from an EMBL/GenBank/DDBJ whole genome shotgun (WGS) entry which is preliminary data.</text>
</comment>
<dbReference type="Gene3D" id="3.40.50.300">
    <property type="entry name" value="P-loop containing nucleotide triphosphate hydrolases"/>
    <property type="match status" value="1"/>
</dbReference>
<gene>
    <name evidence="4" type="ORF">EST38_g4324</name>
</gene>
<keyword evidence="5" id="KW-1185">Reference proteome</keyword>
<dbReference type="PROSITE" id="PS50837">
    <property type="entry name" value="NACHT"/>
    <property type="match status" value="1"/>
</dbReference>
<feature type="domain" description="NACHT" evidence="3">
    <location>
        <begin position="89"/>
        <end position="244"/>
    </location>
</feature>
<dbReference type="InterPro" id="IPR027417">
    <property type="entry name" value="P-loop_NTPase"/>
</dbReference>
<proteinExistence type="predicted"/>
<organism evidence="4 5">
    <name type="scientific">Candolleomyces aberdarensis</name>
    <dbReference type="NCBI Taxonomy" id="2316362"/>
    <lineage>
        <taxon>Eukaryota</taxon>
        <taxon>Fungi</taxon>
        <taxon>Dikarya</taxon>
        <taxon>Basidiomycota</taxon>
        <taxon>Agaricomycotina</taxon>
        <taxon>Agaricomycetes</taxon>
        <taxon>Agaricomycetidae</taxon>
        <taxon>Agaricales</taxon>
        <taxon>Agaricineae</taxon>
        <taxon>Psathyrellaceae</taxon>
        <taxon>Candolleomyces</taxon>
    </lineage>
</organism>
<sequence length="451" mass="50614">MSRSSSLIKRSSKSTLKSRDQLQIRDSKTSTTDSPVHSIDGWGLLLDNCAPNALYASARHEAPRCDEGTRIEVIGKIMSWIKDRDGLSSVLCMTGTAGSGKSALLQTIAERYRPGNFSGILLASFFFSSTDSTRNTVERIIPTVAYQLGRISPALKQLINDVVEENPLIFSQSLETQITALIVDPFKRFQKYHGMNHIHGLPYTILIDGLDEAGEEDCQADLLLAIRQTLLADDLPFRILISSRLERAIRTAIGPGGYLEGRAYHLRLEDYDVTEDLHRYLRRRLLVLSLRSGVPPSQWFNEDDIETLVRSASGKFVYVVTVFKYVSDRRDSPVHKLKEVLARTSRQDANSFAALDLLYIKILLEAARDAYSNAGRDFLLLFRLYQVNSVFGLAVKLPVDILTAILGLETDGLENLVSYIATLVTLERDCEGELRLRMSHKTFSDFWGEES</sequence>
<feature type="compositionally biased region" description="Low complexity" evidence="2">
    <location>
        <begin position="1"/>
        <end position="15"/>
    </location>
</feature>
<dbReference type="SUPFAM" id="SSF52540">
    <property type="entry name" value="P-loop containing nucleoside triphosphate hydrolases"/>
    <property type="match status" value="1"/>
</dbReference>